<reference evidence="1" key="1">
    <citation type="submission" date="2023-10" db="EMBL/GenBank/DDBJ databases">
        <title>Genome assembly of Pristionchus species.</title>
        <authorList>
            <person name="Yoshida K."/>
            <person name="Sommer R.J."/>
        </authorList>
    </citation>
    <scope>NUCLEOTIDE SEQUENCE</scope>
    <source>
        <strain evidence="1">RS0144</strain>
    </source>
</reference>
<evidence type="ECO:0000313" key="1">
    <source>
        <dbReference type="EMBL" id="GMS83693.1"/>
    </source>
</evidence>
<sequence length="77" mass="8952">MFVEFSHVVCGEKKNLFFLRQPQLRMSVDLNELSVVSQTMNDMVTKTMKESAETLEITSNDRKEFKVRVILRNGLTI</sequence>
<keyword evidence="2" id="KW-1185">Reference proteome</keyword>
<organism evidence="1 2">
    <name type="scientific">Pristionchus entomophagus</name>
    <dbReference type="NCBI Taxonomy" id="358040"/>
    <lineage>
        <taxon>Eukaryota</taxon>
        <taxon>Metazoa</taxon>
        <taxon>Ecdysozoa</taxon>
        <taxon>Nematoda</taxon>
        <taxon>Chromadorea</taxon>
        <taxon>Rhabditida</taxon>
        <taxon>Rhabditina</taxon>
        <taxon>Diplogasteromorpha</taxon>
        <taxon>Diplogasteroidea</taxon>
        <taxon>Neodiplogasteridae</taxon>
        <taxon>Pristionchus</taxon>
    </lineage>
</organism>
<gene>
    <name evidence="1" type="ORF">PENTCL1PPCAC_5868</name>
</gene>
<comment type="caution">
    <text evidence="1">The sequence shown here is derived from an EMBL/GenBank/DDBJ whole genome shotgun (WGS) entry which is preliminary data.</text>
</comment>
<evidence type="ECO:0000313" key="2">
    <source>
        <dbReference type="Proteomes" id="UP001432027"/>
    </source>
</evidence>
<proteinExistence type="predicted"/>
<protein>
    <submittedName>
        <fullName evidence="1">Uncharacterized protein</fullName>
    </submittedName>
</protein>
<dbReference type="Proteomes" id="UP001432027">
    <property type="component" value="Unassembled WGS sequence"/>
</dbReference>
<accession>A0AAV5SNL4</accession>
<dbReference type="AlphaFoldDB" id="A0AAV5SNL4"/>
<feature type="non-terminal residue" evidence="1">
    <location>
        <position position="77"/>
    </location>
</feature>
<name>A0AAV5SNL4_9BILA</name>
<dbReference type="EMBL" id="BTSX01000002">
    <property type="protein sequence ID" value="GMS83693.1"/>
    <property type="molecule type" value="Genomic_DNA"/>
</dbReference>